<dbReference type="GO" id="GO:0004180">
    <property type="term" value="F:carboxypeptidase activity"/>
    <property type="evidence" value="ECO:0007669"/>
    <property type="project" value="UniProtKB-KW"/>
</dbReference>
<evidence type="ECO:0000256" key="1">
    <source>
        <dbReference type="SAM" id="SignalP"/>
    </source>
</evidence>
<keyword evidence="3" id="KW-0121">Carboxypeptidase</keyword>
<evidence type="ECO:0000259" key="2">
    <source>
        <dbReference type="Pfam" id="PF08291"/>
    </source>
</evidence>
<evidence type="ECO:0000313" key="3">
    <source>
        <dbReference type="EMBL" id="MCJ8147513.1"/>
    </source>
</evidence>
<gene>
    <name evidence="3" type="ORF">MKI79_11600</name>
</gene>
<comment type="caution">
    <text evidence="3">The sequence shown here is derived from an EMBL/GenBank/DDBJ whole genome shotgun (WGS) entry which is preliminary data.</text>
</comment>
<accession>A0A9X1WZL7</accession>
<protein>
    <submittedName>
        <fullName evidence="3">D-Ala-D-Ala carboxypeptidase family metallohydrolase</fullName>
    </submittedName>
</protein>
<keyword evidence="4" id="KW-1185">Reference proteome</keyword>
<evidence type="ECO:0000313" key="4">
    <source>
        <dbReference type="Proteomes" id="UP001139701"/>
    </source>
</evidence>
<name>A0A9X1WZL7_9GAMM</name>
<dbReference type="EMBL" id="JAKUML010000026">
    <property type="protein sequence ID" value="MCJ8147513.1"/>
    <property type="molecule type" value="Genomic_DNA"/>
</dbReference>
<feature type="signal peptide" evidence="1">
    <location>
        <begin position="1"/>
        <end position="19"/>
    </location>
</feature>
<dbReference type="PROSITE" id="PS51257">
    <property type="entry name" value="PROKAR_LIPOPROTEIN"/>
    <property type="match status" value="1"/>
</dbReference>
<dbReference type="SUPFAM" id="SSF55166">
    <property type="entry name" value="Hedgehog/DD-peptidase"/>
    <property type="match status" value="1"/>
</dbReference>
<dbReference type="InterPro" id="IPR009045">
    <property type="entry name" value="Zn_M74/Hedgehog-like"/>
</dbReference>
<keyword evidence="1" id="KW-0732">Signal</keyword>
<sequence>MRRTAQCFLLLSSLPFILSGCTTTPQKTTYRLPQPQAPKVNLNPQQAPQTPNRRIWVQQPPADYVVWLNNYGIKQRVAQYEQYLKDNRVHTAVPTHQLLRSARDWQKCGRSYPYAVPSPELWGNAIPTLKIIQYLVDTNVLRNFEVTSAYRDYSLNICAGGAAGSKHVYNSAVDFRLGSAYTTSAQDLILIEDTKIKLCNFWRQHGQSLNMGLGVYASGQIHIDTQGYRTWGPDHSSATSICNY</sequence>
<reference evidence="3" key="1">
    <citation type="submission" date="2022-02" db="EMBL/GenBank/DDBJ databases">
        <title>Acinetobacter A3.8 sp. nov., isolated from Sediment (Zhairuo Island).</title>
        <authorList>
            <person name="Zheng K."/>
        </authorList>
    </citation>
    <scope>NUCLEOTIDE SEQUENCE</scope>
    <source>
        <strain evidence="3">A3.8</strain>
    </source>
</reference>
<dbReference type="Gene3D" id="3.30.1380.10">
    <property type="match status" value="1"/>
</dbReference>
<organism evidence="3 4">
    <name type="scientific">Acinetobacter sedimenti</name>
    <dbReference type="NCBI Taxonomy" id="2919922"/>
    <lineage>
        <taxon>Bacteria</taxon>
        <taxon>Pseudomonadati</taxon>
        <taxon>Pseudomonadota</taxon>
        <taxon>Gammaproteobacteria</taxon>
        <taxon>Moraxellales</taxon>
        <taxon>Moraxellaceae</taxon>
        <taxon>Acinetobacter</taxon>
    </lineage>
</organism>
<dbReference type="Proteomes" id="UP001139701">
    <property type="component" value="Unassembled WGS sequence"/>
</dbReference>
<feature type="chain" id="PRO_5040744565" evidence="1">
    <location>
        <begin position="20"/>
        <end position="244"/>
    </location>
</feature>
<dbReference type="AlphaFoldDB" id="A0A9X1WZL7"/>
<feature type="domain" description="Peptidase M15A C-terminal" evidence="2">
    <location>
        <begin position="145"/>
        <end position="177"/>
    </location>
</feature>
<dbReference type="InterPro" id="IPR013230">
    <property type="entry name" value="Peptidase_M15A_C"/>
</dbReference>
<dbReference type="Pfam" id="PF08291">
    <property type="entry name" value="Peptidase_M15_3"/>
    <property type="match status" value="1"/>
</dbReference>
<dbReference type="RefSeq" id="WP_241573894.1">
    <property type="nucleotide sequence ID" value="NZ_JAKUML010000026.1"/>
</dbReference>
<keyword evidence="3" id="KW-0378">Hydrolase</keyword>
<proteinExistence type="predicted"/>
<keyword evidence="3" id="KW-0645">Protease</keyword>